<gene>
    <name evidence="3" type="ORF">GCM10011379_08700</name>
</gene>
<feature type="transmembrane region" description="Helical" evidence="1">
    <location>
        <begin position="23"/>
        <end position="44"/>
    </location>
</feature>
<dbReference type="Pfam" id="PF06580">
    <property type="entry name" value="His_kinase"/>
    <property type="match status" value="1"/>
</dbReference>
<proteinExistence type="predicted"/>
<keyword evidence="4" id="KW-1185">Reference proteome</keyword>
<comment type="caution">
    <text evidence="3">The sequence shown here is derived from an EMBL/GenBank/DDBJ whole genome shotgun (WGS) entry which is preliminary data.</text>
</comment>
<keyword evidence="3" id="KW-0808">Transferase</keyword>
<evidence type="ECO:0000259" key="2">
    <source>
        <dbReference type="Pfam" id="PF06580"/>
    </source>
</evidence>
<keyword evidence="3" id="KW-0418">Kinase</keyword>
<dbReference type="GO" id="GO:0000155">
    <property type="term" value="F:phosphorelay sensor kinase activity"/>
    <property type="evidence" value="ECO:0007669"/>
    <property type="project" value="InterPro"/>
</dbReference>
<dbReference type="Gene3D" id="3.30.565.10">
    <property type="entry name" value="Histidine kinase-like ATPase, C-terminal domain"/>
    <property type="match status" value="1"/>
</dbReference>
<dbReference type="AlphaFoldDB" id="A0A917ISN9"/>
<dbReference type="PANTHER" id="PTHR34220">
    <property type="entry name" value="SENSOR HISTIDINE KINASE YPDA"/>
    <property type="match status" value="1"/>
</dbReference>
<keyword evidence="1" id="KW-0472">Membrane</keyword>
<sequence length="331" mass="38311">MLPFVFLYYNPKSTPSPLSSPRFVNSLITSNIILIIFYYFNRWWLIPKLLARKKTWFYIFSIIGYLALYIAILYFIFIKAPETQKYIRDQLVKNPNFKMTLRFFWPGPVTLFLLTFVVSSSSKVIAQWFQAEENRQEVTKQQLQTELSLLKSQVNPHFLFNTLNSIYSLSVTNSDKTPDAVMKLSRIMRYTLEESQNDEVPLDDEIMFARSYIDLQQLRLTDKVHINFATTGETESVIIAPLLFIPFIENAFKYGISAHHPSAIDIQLQASNHQVVFTCVNDVVPAAQKHEGTGTGIINTQRRLDMLYPGKHSLTIESNTQQYKVLLILNV</sequence>
<dbReference type="SUPFAM" id="SSF55874">
    <property type="entry name" value="ATPase domain of HSP90 chaperone/DNA topoisomerase II/histidine kinase"/>
    <property type="match status" value="1"/>
</dbReference>
<dbReference type="Proteomes" id="UP000627292">
    <property type="component" value="Unassembled WGS sequence"/>
</dbReference>
<accession>A0A917ISN9</accession>
<evidence type="ECO:0000256" key="1">
    <source>
        <dbReference type="SAM" id="Phobius"/>
    </source>
</evidence>
<dbReference type="PANTHER" id="PTHR34220:SF7">
    <property type="entry name" value="SENSOR HISTIDINE KINASE YPDA"/>
    <property type="match status" value="1"/>
</dbReference>
<keyword evidence="1" id="KW-1133">Transmembrane helix</keyword>
<name>A0A917ISN9_9BACT</name>
<dbReference type="InterPro" id="IPR036890">
    <property type="entry name" value="HATPase_C_sf"/>
</dbReference>
<dbReference type="InterPro" id="IPR010559">
    <property type="entry name" value="Sig_transdc_His_kin_internal"/>
</dbReference>
<organism evidence="3 4">
    <name type="scientific">Filimonas zeae</name>
    <dbReference type="NCBI Taxonomy" id="1737353"/>
    <lineage>
        <taxon>Bacteria</taxon>
        <taxon>Pseudomonadati</taxon>
        <taxon>Bacteroidota</taxon>
        <taxon>Chitinophagia</taxon>
        <taxon>Chitinophagales</taxon>
        <taxon>Chitinophagaceae</taxon>
        <taxon>Filimonas</taxon>
    </lineage>
</organism>
<feature type="transmembrane region" description="Helical" evidence="1">
    <location>
        <begin position="56"/>
        <end position="77"/>
    </location>
</feature>
<reference evidence="3" key="2">
    <citation type="submission" date="2020-09" db="EMBL/GenBank/DDBJ databases">
        <authorList>
            <person name="Sun Q."/>
            <person name="Zhou Y."/>
        </authorList>
    </citation>
    <scope>NUCLEOTIDE SEQUENCE</scope>
    <source>
        <strain evidence="3">CGMCC 1.15290</strain>
    </source>
</reference>
<protein>
    <submittedName>
        <fullName evidence="3">Sensor histidine kinase</fullName>
    </submittedName>
</protein>
<evidence type="ECO:0000313" key="3">
    <source>
        <dbReference type="EMBL" id="GGH60627.1"/>
    </source>
</evidence>
<feature type="domain" description="Signal transduction histidine kinase internal region" evidence="2">
    <location>
        <begin position="146"/>
        <end position="223"/>
    </location>
</feature>
<dbReference type="EMBL" id="BMIB01000001">
    <property type="protein sequence ID" value="GGH60627.1"/>
    <property type="molecule type" value="Genomic_DNA"/>
</dbReference>
<dbReference type="GO" id="GO:0016020">
    <property type="term" value="C:membrane"/>
    <property type="evidence" value="ECO:0007669"/>
    <property type="project" value="InterPro"/>
</dbReference>
<dbReference type="InterPro" id="IPR050640">
    <property type="entry name" value="Bact_2-comp_sensor_kinase"/>
</dbReference>
<reference evidence="3" key="1">
    <citation type="journal article" date="2014" name="Int. J. Syst. Evol. Microbiol.">
        <title>Complete genome sequence of Corynebacterium casei LMG S-19264T (=DSM 44701T), isolated from a smear-ripened cheese.</title>
        <authorList>
            <consortium name="US DOE Joint Genome Institute (JGI-PGF)"/>
            <person name="Walter F."/>
            <person name="Albersmeier A."/>
            <person name="Kalinowski J."/>
            <person name="Ruckert C."/>
        </authorList>
    </citation>
    <scope>NUCLEOTIDE SEQUENCE</scope>
    <source>
        <strain evidence="3">CGMCC 1.15290</strain>
    </source>
</reference>
<feature type="transmembrane region" description="Helical" evidence="1">
    <location>
        <begin position="103"/>
        <end position="126"/>
    </location>
</feature>
<evidence type="ECO:0000313" key="4">
    <source>
        <dbReference type="Proteomes" id="UP000627292"/>
    </source>
</evidence>
<keyword evidence="1" id="KW-0812">Transmembrane</keyword>